<dbReference type="AlphaFoldDB" id="A0AAV3ZF77"/>
<reference evidence="2 3" key="1">
    <citation type="journal article" date="2021" name="Elife">
        <title>Chloroplast acquisition without the gene transfer in kleptoplastic sea slugs, Plakobranchus ocellatus.</title>
        <authorList>
            <person name="Maeda T."/>
            <person name="Takahashi S."/>
            <person name="Yoshida T."/>
            <person name="Shimamura S."/>
            <person name="Takaki Y."/>
            <person name="Nagai Y."/>
            <person name="Toyoda A."/>
            <person name="Suzuki Y."/>
            <person name="Arimoto A."/>
            <person name="Ishii H."/>
            <person name="Satoh N."/>
            <person name="Nishiyama T."/>
            <person name="Hasebe M."/>
            <person name="Maruyama T."/>
            <person name="Minagawa J."/>
            <person name="Obokata J."/>
            <person name="Shigenobu S."/>
        </authorList>
    </citation>
    <scope>NUCLEOTIDE SEQUENCE [LARGE SCALE GENOMIC DNA]</scope>
</reference>
<proteinExistence type="predicted"/>
<organism evidence="2 3">
    <name type="scientific">Plakobranchus ocellatus</name>
    <dbReference type="NCBI Taxonomy" id="259542"/>
    <lineage>
        <taxon>Eukaryota</taxon>
        <taxon>Metazoa</taxon>
        <taxon>Spiralia</taxon>
        <taxon>Lophotrochozoa</taxon>
        <taxon>Mollusca</taxon>
        <taxon>Gastropoda</taxon>
        <taxon>Heterobranchia</taxon>
        <taxon>Euthyneura</taxon>
        <taxon>Panpulmonata</taxon>
        <taxon>Sacoglossa</taxon>
        <taxon>Placobranchoidea</taxon>
        <taxon>Plakobranchidae</taxon>
        <taxon>Plakobranchus</taxon>
    </lineage>
</organism>
<keyword evidence="3" id="KW-1185">Reference proteome</keyword>
<name>A0AAV3ZF77_9GAST</name>
<gene>
    <name evidence="2" type="ORF">PoB_001963300</name>
</gene>
<feature type="region of interest" description="Disordered" evidence="1">
    <location>
        <begin position="78"/>
        <end position="109"/>
    </location>
</feature>
<sequence>MVSQSFGCLYRKIEGRKHLVFPFISAPVLRFPQNIFLDKSHDLSLHQDVWQRCFQVGYQHAGSLRSYLDHADEMAEGKPDVNGMAEGKPGVDGMAEGKSDVNGMAEGKSDVNGMFKGTFDEDRMAGSTSDVD</sequence>
<dbReference type="Proteomes" id="UP000735302">
    <property type="component" value="Unassembled WGS sequence"/>
</dbReference>
<dbReference type="EMBL" id="BLXT01002311">
    <property type="protein sequence ID" value="GFN93127.1"/>
    <property type="molecule type" value="Genomic_DNA"/>
</dbReference>
<evidence type="ECO:0000313" key="3">
    <source>
        <dbReference type="Proteomes" id="UP000735302"/>
    </source>
</evidence>
<evidence type="ECO:0000256" key="1">
    <source>
        <dbReference type="SAM" id="MobiDB-lite"/>
    </source>
</evidence>
<protein>
    <submittedName>
        <fullName evidence="2">Uncharacterized protein</fullName>
    </submittedName>
</protein>
<accession>A0AAV3ZF77</accession>
<comment type="caution">
    <text evidence="2">The sequence shown here is derived from an EMBL/GenBank/DDBJ whole genome shotgun (WGS) entry which is preliminary data.</text>
</comment>
<evidence type="ECO:0000313" key="2">
    <source>
        <dbReference type="EMBL" id="GFN93127.1"/>
    </source>
</evidence>